<dbReference type="GO" id="GO:0003964">
    <property type="term" value="F:RNA-directed DNA polymerase activity"/>
    <property type="evidence" value="ECO:0007669"/>
    <property type="project" value="UniProtKB-KW"/>
</dbReference>
<accession>Q5K2C5</accession>
<protein>
    <submittedName>
        <fullName evidence="2">Reverse transcriptase</fullName>
    </submittedName>
</protein>
<sequence length="69" mass="8071">SREEVYMQQPQGFVQSNSPPLACKLLKSLYGLKQAPRAWFECFTSYYLPWDLLHLLLIIPYSSEILVHL</sequence>
<reference evidence="2" key="1">
    <citation type="submission" date="2004-08" db="EMBL/GenBank/DDBJ databases">
        <title>Molecular characterization of various repetitive DNAs in Cucurbitaceae.</title>
        <authorList>
            <person name="Fann Y.Y."/>
            <person name="Dressel A."/>
            <person name="Hemleben V."/>
        </authorList>
    </citation>
    <scope>NUCLEOTIDE SEQUENCE</scope>
</reference>
<dbReference type="InterPro" id="IPR013103">
    <property type="entry name" value="RVT_2"/>
</dbReference>
<keyword evidence="2" id="KW-0548">Nucleotidyltransferase</keyword>
<dbReference type="AlphaFoldDB" id="Q5K2C5"/>
<evidence type="ECO:0000259" key="1">
    <source>
        <dbReference type="Pfam" id="PF07727"/>
    </source>
</evidence>
<feature type="non-terminal residue" evidence="2">
    <location>
        <position position="1"/>
    </location>
</feature>
<feature type="non-terminal residue" evidence="2">
    <location>
        <position position="69"/>
    </location>
</feature>
<dbReference type="Pfam" id="PF07727">
    <property type="entry name" value="RVT_2"/>
    <property type="match status" value="1"/>
</dbReference>
<name>Q5K2C5_9ROSI</name>
<keyword evidence="2" id="KW-0695">RNA-directed DNA polymerase</keyword>
<dbReference type="EMBL" id="AJ811546">
    <property type="protein sequence ID" value="CAH25556.1"/>
    <property type="molecule type" value="Genomic_DNA"/>
</dbReference>
<proteinExistence type="predicted"/>
<keyword evidence="2" id="KW-0808">Transferase</keyword>
<evidence type="ECO:0000313" key="2">
    <source>
        <dbReference type="EMBL" id="CAH25556.1"/>
    </source>
</evidence>
<organism evidence="2">
    <name type="scientific">Bryonia cretica</name>
    <dbReference type="NCBI Taxonomy" id="61884"/>
    <lineage>
        <taxon>Eukaryota</taxon>
        <taxon>Viridiplantae</taxon>
        <taxon>Streptophyta</taxon>
        <taxon>Embryophyta</taxon>
        <taxon>Tracheophyta</taxon>
        <taxon>Spermatophyta</taxon>
        <taxon>Magnoliopsida</taxon>
        <taxon>eudicotyledons</taxon>
        <taxon>Gunneridae</taxon>
        <taxon>Pentapetalae</taxon>
        <taxon>rosids</taxon>
        <taxon>fabids</taxon>
        <taxon>Cucurbitales</taxon>
        <taxon>Cucurbitaceae</taxon>
        <taxon>Bryonieae</taxon>
        <taxon>Bryonia</taxon>
    </lineage>
</organism>
<feature type="domain" description="Reverse transcriptase Ty1/copia-type" evidence="1">
    <location>
        <begin position="3"/>
        <end position="45"/>
    </location>
</feature>